<dbReference type="InParanoid" id="A0A165LGZ8"/>
<evidence type="ECO:0000313" key="3">
    <source>
        <dbReference type="Proteomes" id="UP000077266"/>
    </source>
</evidence>
<reference evidence="2 3" key="1">
    <citation type="journal article" date="2016" name="Mol. Biol. Evol.">
        <title>Comparative Genomics of Early-Diverging Mushroom-Forming Fungi Provides Insights into the Origins of Lignocellulose Decay Capabilities.</title>
        <authorList>
            <person name="Nagy L.G."/>
            <person name="Riley R."/>
            <person name="Tritt A."/>
            <person name="Adam C."/>
            <person name="Daum C."/>
            <person name="Floudas D."/>
            <person name="Sun H."/>
            <person name="Yadav J.S."/>
            <person name="Pangilinan J."/>
            <person name="Larsson K.H."/>
            <person name="Matsuura K."/>
            <person name="Barry K."/>
            <person name="Labutti K."/>
            <person name="Kuo R."/>
            <person name="Ohm R.A."/>
            <person name="Bhattacharya S.S."/>
            <person name="Shirouzu T."/>
            <person name="Yoshinaga Y."/>
            <person name="Martin F.M."/>
            <person name="Grigoriev I.V."/>
            <person name="Hibbett D.S."/>
        </authorList>
    </citation>
    <scope>NUCLEOTIDE SEQUENCE [LARGE SCALE GENOMIC DNA]</scope>
    <source>
        <strain evidence="2 3">HHB12029</strain>
    </source>
</reference>
<keyword evidence="3" id="KW-1185">Reference proteome</keyword>
<gene>
    <name evidence="2" type="ORF">EXIGLDRAFT_342209</name>
</gene>
<proteinExistence type="predicted"/>
<feature type="signal peptide" evidence="1">
    <location>
        <begin position="1"/>
        <end position="22"/>
    </location>
</feature>
<evidence type="ECO:0000256" key="1">
    <source>
        <dbReference type="SAM" id="SignalP"/>
    </source>
</evidence>
<accession>A0A165LGZ8</accession>
<dbReference type="EMBL" id="KV425925">
    <property type="protein sequence ID" value="KZV97827.1"/>
    <property type="molecule type" value="Genomic_DNA"/>
</dbReference>
<organism evidence="2 3">
    <name type="scientific">Exidia glandulosa HHB12029</name>
    <dbReference type="NCBI Taxonomy" id="1314781"/>
    <lineage>
        <taxon>Eukaryota</taxon>
        <taxon>Fungi</taxon>
        <taxon>Dikarya</taxon>
        <taxon>Basidiomycota</taxon>
        <taxon>Agaricomycotina</taxon>
        <taxon>Agaricomycetes</taxon>
        <taxon>Auriculariales</taxon>
        <taxon>Exidiaceae</taxon>
        <taxon>Exidia</taxon>
    </lineage>
</organism>
<protein>
    <submittedName>
        <fullName evidence="2">Uncharacterized protein</fullName>
    </submittedName>
</protein>
<dbReference type="Proteomes" id="UP000077266">
    <property type="component" value="Unassembled WGS sequence"/>
</dbReference>
<evidence type="ECO:0000313" key="2">
    <source>
        <dbReference type="EMBL" id="KZV97827.1"/>
    </source>
</evidence>
<feature type="chain" id="PRO_5007861796" evidence="1">
    <location>
        <begin position="23"/>
        <end position="177"/>
    </location>
</feature>
<name>A0A165LGZ8_EXIGL</name>
<keyword evidence="1" id="KW-0732">Signal</keyword>
<sequence>MVRGPWWIVGLVGQLSAPAGTARVQISGRYGARIQLAGPAGDGSVGYGPVSRQDFGDSRASNTLVRHSECSLQCTSASGRTQRFLPAIDEPMSPLLSGLARNVLRHDLVLILDALDGSGTYRILQSTYGHCRHPYDARPFPLAHVEVNCTPWSGSSYRQLVRYDGLQPTQLPCHIGR</sequence>
<dbReference type="AlphaFoldDB" id="A0A165LGZ8"/>